<accession>A0ABW8Z9X1</accession>
<evidence type="ECO:0000313" key="3">
    <source>
        <dbReference type="Proteomes" id="UP001629214"/>
    </source>
</evidence>
<feature type="region of interest" description="Disordered" evidence="1">
    <location>
        <begin position="1"/>
        <end position="81"/>
    </location>
</feature>
<organism evidence="2 3">
    <name type="scientific">Herbaspirillum rhizosphaerae</name>
    <dbReference type="NCBI Taxonomy" id="346179"/>
    <lineage>
        <taxon>Bacteria</taxon>
        <taxon>Pseudomonadati</taxon>
        <taxon>Pseudomonadota</taxon>
        <taxon>Betaproteobacteria</taxon>
        <taxon>Burkholderiales</taxon>
        <taxon>Oxalobacteraceae</taxon>
        <taxon>Herbaspirillum</taxon>
    </lineage>
</organism>
<keyword evidence="3" id="KW-1185">Reference proteome</keyword>
<comment type="caution">
    <text evidence="2">The sequence shown here is derived from an EMBL/GenBank/DDBJ whole genome shotgun (WGS) entry which is preliminary data.</text>
</comment>
<dbReference type="Proteomes" id="UP001629214">
    <property type="component" value="Unassembled WGS sequence"/>
</dbReference>
<sequence>MSHASHQEHEQARRNHRQAELRDRPEELPKDKPEASRPRKTLESGKRSEDKTIKGTAPAAPPKHEDEAFDVFEGNAPQSDG</sequence>
<reference evidence="2 3" key="1">
    <citation type="journal article" date="2024" name="Chem. Sci.">
        <title>Discovery of megapolipeptins by genome mining of a Burkholderiales bacteria collection.</title>
        <authorList>
            <person name="Paulo B.S."/>
            <person name="Recchia M.J.J."/>
            <person name="Lee S."/>
            <person name="Fergusson C.H."/>
            <person name="Romanowski S.B."/>
            <person name="Hernandez A."/>
            <person name="Krull N."/>
            <person name="Liu D.Y."/>
            <person name="Cavanagh H."/>
            <person name="Bos A."/>
            <person name="Gray C.A."/>
            <person name="Murphy B.T."/>
            <person name="Linington R.G."/>
            <person name="Eustaquio A.S."/>
        </authorList>
    </citation>
    <scope>NUCLEOTIDE SEQUENCE [LARGE SCALE GENOMIC DNA]</scope>
    <source>
        <strain evidence="2 3">RL21-008-BIB-B</strain>
    </source>
</reference>
<protein>
    <submittedName>
        <fullName evidence="2">Uncharacterized protein</fullName>
    </submittedName>
</protein>
<proteinExistence type="predicted"/>
<dbReference type="RefSeq" id="WP_408169024.1">
    <property type="nucleotide sequence ID" value="NZ_JAQQFR010000010.1"/>
</dbReference>
<evidence type="ECO:0000313" key="2">
    <source>
        <dbReference type="EMBL" id="MFL9879939.1"/>
    </source>
</evidence>
<dbReference type="EMBL" id="JAQQFR010000010">
    <property type="protein sequence ID" value="MFL9879939.1"/>
    <property type="molecule type" value="Genomic_DNA"/>
</dbReference>
<feature type="compositionally biased region" description="Basic and acidic residues" evidence="1">
    <location>
        <begin position="1"/>
        <end position="53"/>
    </location>
</feature>
<gene>
    <name evidence="2" type="ORF">PQR63_16180</name>
</gene>
<name>A0ABW8Z9X1_9BURK</name>
<evidence type="ECO:0000256" key="1">
    <source>
        <dbReference type="SAM" id="MobiDB-lite"/>
    </source>
</evidence>